<reference evidence="2" key="1">
    <citation type="journal article" date="2020" name="Stud. Mycol.">
        <title>101 Dothideomycetes genomes: a test case for predicting lifestyles and emergence of pathogens.</title>
        <authorList>
            <person name="Haridas S."/>
            <person name="Albert R."/>
            <person name="Binder M."/>
            <person name="Bloem J."/>
            <person name="Labutti K."/>
            <person name="Salamov A."/>
            <person name="Andreopoulos B."/>
            <person name="Baker S."/>
            <person name="Barry K."/>
            <person name="Bills G."/>
            <person name="Bluhm B."/>
            <person name="Cannon C."/>
            <person name="Castanera R."/>
            <person name="Culley D."/>
            <person name="Daum C."/>
            <person name="Ezra D."/>
            <person name="Gonzalez J."/>
            <person name="Henrissat B."/>
            <person name="Kuo A."/>
            <person name="Liang C."/>
            <person name="Lipzen A."/>
            <person name="Lutzoni F."/>
            <person name="Magnuson J."/>
            <person name="Mondo S."/>
            <person name="Nolan M."/>
            <person name="Ohm R."/>
            <person name="Pangilinan J."/>
            <person name="Park H.-J."/>
            <person name="Ramirez L."/>
            <person name="Alfaro M."/>
            <person name="Sun H."/>
            <person name="Tritt A."/>
            <person name="Yoshinaga Y."/>
            <person name="Zwiers L.-H."/>
            <person name="Turgeon B."/>
            <person name="Goodwin S."/>
            <person name="Spatafora J."/>
            <person name="Crous P."/>
            <person name="Grigoriev I."/>
        </authorList>
    </citation>
    <scope>NUCLEOTIDE SEQUENCE</scope>
    <source>
        <strain evidence="2">CBS 119925</strain>
    </source>
</reference>
<gene>
    <name evidence="2" type="ORF">M011DRAFT_20376</name>
</gene>
<keyword evidence="1" id="KW-0812">Transmembrane</keyword>
<dbReference type="Proteomes" id="UP000799440">
    <property type="component" value="Unassembled WGS sequence"/>
</dbReference>
<organism evidence="2 3">
    <name type="scientific">Sporormia fimetaria CBS 119925</name>
    <dbReference type="NCBI Taxonomy" id="1340428"/>
    <lineage>
        <taxon>Eukaryota</taxon>
        <taxon>Fungi</taxon>
        <taxon>Dikarya</taxon>
        <taxon>Ascomycota</taxon>
        <taxon>Pezizomycotina</taxon>
        <taxon>Dothideomycetes</taxon>
        <taxon>Pleosporomycetidae</taxon>
        <taxon>Pleosporales</taxon>
        <taxon>Sporormiaceae</taxon>
        <taxon>Sporormia</taxon>
    </lineage>
</organism>
<protein>
    <submittedName>
        <fullName evidence="2">Uncharacterized protein</fullName>
    </submittedName>
</protein>
<feature type="transmembrane region" description="Helical" evidence="1">
    <location>
        <begin position="21"/>
        <end position="43"/>
    </location>
</feature>
<dbReference type="OrthoDB" id="3800730at2759"/>
<dbReference type="AlphaFoldDB" id="A0A6A6VSL8"/>
<evidence type="ECO:0000313" key="3">
    <source>
        <dbReference type="Proteomes" id="UP000799440"/>
    </source>
</evidence>
<keyword evidence="3" id="KW-1185">Reference proteome</keyword>
<keyword evidence="1" id="KW-1133">Transmembrane helix</keyword>
<feature type="transmembrane region" description="Helical" evidence="1">
    <location>
        <begin position="338"/>
        <end position="364"/>
    </location>
</feature>
<proteinExistence type="predicted"/>
<sequence length="373" mass="40974">MLQETGRVCEAPYRYSYVLRFSLFFCAADTFMMVLKFIWLLAVGCSFKTTARHVWYDRFKKELPMDEVWNGGQGKYAPTSTTIPYVSNSSDPDTAMGISTGSDDVYVCSGALPVEGQAHNPSYCTTNIPLEAVTPSTIRTSTEDTDLYICSGALPVEAEVKAQADHMTSPRPKRIMHLDASSDSNQPISTVTTLPDPEVNSEEQGLTNTIPTGTRIFQVERADVLEADLITDPDAPSQHYQHISAATPLLGMDPEELDIRDALLTELNASPTGEYCDLEAGLEEAFVEHASATKLAKYYSRSGSEADRAWRLSMATFLIGALPQAVKVFGMKGVPITQMAVAILLATFCVPEIFRTFIQCLLCLKPRKIKPAL</sequence>
<name>A0A6A6VSL8_9PLEO</name>
<evidence type="ECO:0000313" key="2">
    <source>
        <dbReference type="EMBL" id="KAF2752271.1"/>
    </source>
</evidence>
<accession>A0A6A6VSL8</accession>
<dbReference type="EMBL" id="MU006561">
    <property type="protein sequence ID" value="KAF2752271.1"/>
    <property type="molecule type" value="Genomic_DNA"/>
</dbReference>
<keyword evidence="1" id="KW-0472">Membrane</keyword>
<evidence type="ECO:0000256" key="1">
    <source>
        <dbReference type="SAM" id="Phobius"/>
    </source>
</evidence>